<dbReference type="InterPro" id="IPR034122">
    <property type="entry name" value="Retropepsin-like_bacterial"/>
</dbReference>
<protein>
    <submittedName>
        <fullName evidence="2">Aspartyl protease family protein</fullName>
    </submittedName>
</protein>
<dbReference type="OrthoDB" id="7595324at2"/>
<dbReference type="NCBIfam" id="TIGR02281">
    <property type="entry name" value="clan_AA_DTGA"/>
    <property type="match status" value="1"/>
</dbReference>
<dbReference type="RefSeq" id="WP_097927989.1">
    <property type="nucleotide sequence ID" value="NZ_OCTN01000001.1"/>
</dbReference>
<gene>
    <name evidence="2" type="ORF">SAMN06273572_101254</name>
</gene>
<keyword evidence="2" id="KW-0378">Hydrolase</keyword>
<dbReference type="AlphaFoldDB" id="A0A2C9CPX3"/>
<feature type="transmembrane region" description="Helical" evidence="1">
    <location>
        <begin position="58"/>
        <end position="76"/>
    </location>
</feature>
<organism evidence="2 3">
    <name type="scientific">Pontivivens marinum</name>
    <dbReference type="NCBI Taxonomy" id="1690039"/>
    <lineage>
        <taxon>Bacteria</taxon>
        <taxon>Pseudomonadati</taxon>
        <taxon>Pseudomonadota</taxon>
        <taxon>Alphaproteobacteria</taxon>
        <taxon>Rhodobacterales</taxon>
        <taxon>Paracoccaceae</taxon>
        <taxon>Pontivivens</taxon>
    </lineage>
</organism>
<dbReference type="InterPro" id="IPR001969">
    <property type="entry name" value="Aspartic_peptidase_AS"/>
</dbReference>
<dbReference type="InterPro" id="IPR011969">
    <property type="entry name" value="Clan_AA_Asp_peptidase_C"/>
</dbReference>
<keyword evidence="3" id="KW-1185">Reference proteome</keyword>
<evidence type="ECO:0000313" key="3">
    <source>
        <dbReference type="Proteomes" id="UP000220034"/>
    </source>
</evidence>
<keyword evidence="1" id="KW-0472">Membrane</keyword>
<dbReference type="Pfam" id="PF13650">
    <property type="entry name" value="Asp_protease_2"/>
    <property type="match status" value="1"/>
</dbReference>
<evidence type="ECO:0000256" key="1">
    <source>
        <dbReference type="SAM" id="Phobius"/>
    </source>
</evidence>
<reference evidence="3" key="1">
    <citation type="submission" date="2017-09" db="EMBL/GenBank/DDBJ databases">
        <authorList>
            <person name="Varghese N."/>
            <person name="Submissions S."/>
        </authorList>
    </citation>
    <scope>NUCLEOTIDE SEQUENCE [LARGE SCALE GENOMIC DNA]</scope>
    <source>
        <strain evidence="3">C7</strain>
    </source>
</reference>
<name>A0A2C9CPX3_9RHOB</name>
<sequence length="224" mass="24673">MFWPMTLIFAVLFSALALTGTLDALSPVTQFVIAICICTCAACMAITRGYIRNGQIQILPVVWACSAIVLIGAYSFREQGHLLALSMLEQPVTEPVSTPRLNPEVMLMRAWDGHFRAVADVNDVPVGLLIDTGASLVLLRYDDARRIGMRDYQLDYTMAVTTANGRSFVAPVTFDEIRIGGVVIRDVEGAVARPDQLHSSLLGMSFIERLTEASIRNDRIILRN</sequence>
<dbReference type="PROSITE" id="PS00141">
    <property type="entry name" value="ASP_PROTEASE"/>
    <property type="match status" value="1"/>
</dbReference>
<dbReference type="GO" id="GO:0004190">
    <property type="term" value="F:aspartic-type endopeptidase activity"/>
    <property type="evidence" value="ECO:0007669"/>
    <property type="project" value="InterPro"/>
</dbReference>
<dbReference type="SUPFAM" id="SSF50630">
    <property type="entry name" value="Acid proteases"/>
    <property type="match status" value="1"/>
</dbReference>
<dbReference type="InterPro" id="IPR021109">
    <property type="entry name" value="Peptidase_aspartic_dom_sf"/>
</dbReference>
<keyword evidence="2" id="KW-0645">Protease</keyword>
<proteinExistence type="predicted"/>
<dbReference type="EMBL" id="OCTN01000001">
    <property type="protein sequence ID" value="SOH92409.1"/>
    <property type="molecule type" value="Genomic_DNA"/>
</dbReference>
<dbReference type="Proteomes" id="UP000220034">
    <property type="component" value="Unassembled WGS sequence"/>
</dbReference>
<keyword evidence="1" id="KW-0812">Transmembrane</keyword>
<evidence type="ECO:0000313" key="2">
    <source>
        <dbReference type="EMBL" id="SOH92409.1"/>
    </source>
</evidence>
<dbReference type="GO" id="GO:0006508">
    <property type="term" value="P:proteolysis"/>
    <property type="evidence" value="ECO:0007669"/>
    <property type="project" value="UniProtKB-KW"/>
</dbReference>
<keyword evidence="1" id="KW-1133">Transmembrane helix</keyword>
<accession>A0A2C9CPX3</accession>
<dbReference type="CDD" id="cd05483">
    <property type="entry name" value="retropepsin_like_bacteria"/>
    <property type="match status" value="1"/>
</dbReference>
<feature type="transmembrane region" description="Helical" evidence="1">
    <location>
        <begin position="27"/>
        <end position="46"/>
    </location>
</feature>
<dbReference type="Gene3D" id="2.40.70.10">
    <property type="entry name" value="Acid Proteases"/>
    <property type="match status" value="1"/>
</dbReference>